<dbReference type="Proteomes" id="UP001325680">
    <property type="component" value="Chromosome"/>
</dbReference>
<evidence type="ECO:0000313" key="5">
    <source>
        <dbReference type="EMBL" id="WQD36462.1"/>
    </source>
</evidence>
<dbReference type="InterPro" id="IPR023635">
    <property type="entry name" value="Peptide_deformylase"/>
</dbReference>
<comment type="similarity">
    <text evidence="1 4">Belongs to the polypeptide deformylase family.</text>
</comment>
<feature type="active site" evidence="4">
    <location>
        <position position="179"/>
    </location>
</feature>
<proteinExistence type="inferred from homology"/>
<organism evidence="5 6">
    <name type="scientific">Niabella yanshanensis</name>
    <dbReference type="NCBI Taxonomy" id="577386"/>
    <lineage>
        <taxon>Bacteria</taxon>
        <taxon>Pseudomonadati</taxon>
        <taxon>Bacteroidota</taxon>
        <taxon>Chitinophagia</taxon>
        <taxon>Chitinophagales</taxon>
        <taxon>Chitinophagaceae</taxon>
        <taxon>Niabella</taxon>
    </lineage>
</organism>
<accession>A0ABZ0W1V6</accession>
<reference evidence="5 6" key="1">
    <citation type="submission" date="2023-12" db="EMBL/GenBank/DDBJ databases">
        <title>Genome sequencing and assembly of bacterial species from a model synthetic community.</title>
        <authorList>
            <person name="Hogle S.L."/>
        </authorList>
    </citation>
    <scope>NUCLEOTIDE SEQUENCE [LARGE SCALE GENOMIC DNA]</scope>
    <source>
        <strain evidence="5 6">HAMBI_3031</strain>
    </source>
</reference>
<evidence type="ECO:0000313" key="6">
    <source>
        <dbReference type="Proteomes" id="UP001325680"/>
    </source>
</evidence>
<keyword evidence="6" id="KW-1185">Reference proteome</keyword>
<comment type="caution">
    <text evidence="4">Lacks conserved residue(s) required for the propagation of feature annotation.</text>
</comment>
<dbReference type="SUPFAM" id="SSF56420">
    <property type="entry name" value="Peptide deformylase"/>
    <property type="match status" value="1"/>
</dbReference>
<evidence type="ECO:0000256" key="3">
    <source>
        <dbReference type="ARBA" id="ARBA00022801"/>
    </source>
</evidence>
<dbReference type="InterPro" id="IPR036821">
    <property type="entry name" value="Peptide_deformylase_sf"/>
</dbReference>
<keyword evidence="3" id="KW-0378">Hydrolase</keyword>
<dbReference type="RefSeq" id="WP_114790097.1">
    <property type="nucleotide sequence ID" value="NZ_CP139960.1"/>
</dbReference>
<dbReference type="PANTHER" id="PTHR10458:SF22">
    <property type="entry name" value="PEPTIDE DEFORMYLASE"/>
    <property type="match status" value="1"/>
</dbReference>
<evidence type="ECO:0000256" key="2">
    <source>
        <dbReference type="ARBA" id="ARBA00022723"/>
    </source>
</evidence>
<protein>
    <recommendedName>
        <fullName evidence="4">Peptide deformylase-like</fullName>
    </recommendedName>
    <alternativeName>
        <fullName evidence="4">Polypeptide deformylase-like</fullName>
    </alternativeName>
</protein>
<evidence type="ECO:0000256" key="1">
    <source>
        <dbReference type="ARBA" id="ARBA00010759"/>
    </source>
</evidence>
<keyword evidence="2" id="KW-0479">Metal-binding</keyword>
<name>A0ABZ0W1V6_9BACT</name>
<dbReference type="PANTHER" id="PTHR10458">
    <property type="entry name" value="PEPTIDE DEFORMYLASE"/>
    <property type="match status" value="1"/>
</dbReference>
<dbReference type="Pfam" id="PF01327">
    <property type="entry name" value="Pep_deformylase"/>
    <property type="match status" value="1"/>
</dbReference>
<dbReference type="PRINTS" id="PR01576">
    <property type="entry name" value="PDEFORMYLASE"/>
</dbReference>
<sequence length="217" mass="24490">MVDKLRIILGGFFQMVLLSSSAQNFTETERKVILGGDTSSMLRVTPLTEPAGAKALKALSKDIAYNDPLLPLLKNRMLKSVLDSSRRGVGIAAPQVGINRNLIWVQRFDKPGQPFEFYINPKIVWRSSILCQGPEGDLSFDGRGEVVRNFSIMVSYTDIQGLQHLEVLEDFSAIIFQHETDHLFGTLFTDRMEEQKTKKYVPFKPVRATTLLKELTQ</sequence>
<dbReference type="EMBL" id="CP139960">
    <property type="protein sequence ID" value="WQD36462.1"/>
    <property type="molecule type" value="Genomic_DNA"/>
</dbReference>
<dbReference type="Gene3D" id="3.90.45.10">
    <property type="entry name" value="Peptide deformylase"/>
    <property type="match status" value="1"/>
</dbReference>
<dbReference type="HAMAP" id="MF_00163">
    <property type="entry name" value="Pep_deformylase"/>
    <property type="match status" value="1"/>
</dbReference>
<evidence type="ECO:0000256" key="4">
    <source>
        <dbReference type="HAMAP-Rule" id="MF_00163"/>
    </source>
</evidence>
<gene>
    <name evidence="5" type="ORF">U0035_12375</name>
</gene>